<accession>A0ABR2EHW7</accession>
<keyword evidence="1" id="KW-0175">Coiled coil</keyword>
<evidence type="ECO:0000256" key="2">
    <source>
        <dbReference type="SAM" id="MobiDB-lite"/>
    </source>
</evidence>
<gene>
    <name evidence="3" type="ORF">V6N12_048658</name>
</gene>
<feature type="compositionally biased region" description="Polar residues" evidence="2">
    <location>
        <begin position="173"/>
        <end position="189"/>
    </location>
</feature>
<organism evidence="3 4">
    <name type="scientific">Hibiscus sabdariffa</name>
    <name type="common">roselle</name>
    <dbReference type="NCBI Taxonomy" id="183260"/>
    <lineage>
        <taxon>Eukaryota</taxon>
        <taxon>Viridiplantae</taxon>
        <taxon>Streptophyta</taxon>
        <taxon>Embryophyta</taxon>
        <taxon>Tracheophyta</taxon>
        <taxon>Spermatophyta</taxon>
        <taxon>Magnoliopsida</taxon>
        <taxon>eudicotyledons</taxon>
        <taxon>Gunneridae</taxon>
        <taxon>Pentapetalae</taxon>
        <taxon>rosids</taxon>
        <taxon>malvids</taxon>
        <taxon>Malvales</taxon>
        <taxon>Malvaceae</taxon>
        <taxon>Malvoideae</taxon>
        <taxon>Hibiscus</taxon>
    </lineage>
</organism>
<comment type="caution">
    <text evidence="3">The sequence shown here is derived from an EMBL/GenBank/DDBJ whole genome shotgun (WGS) entry which is preliminary data.</text>
</comment>
<feature type="region of interest" description="Disordered" evidence="2">
    <location>
        <begin position="158"/>
        <end position="215"/>
    </location>
</feature>
<name>A0ABR2EHW7_9ROSI</name>
<reference evidence="3 4" key="1">
    <citation type="journal article" date="2024" name="G3 (Bethesda)">
        <title>Genome assembly of Hibiscus sabdariffa L. provides insights into metabolisms of medicinal natural products.</title>
        <authorList>
            <person name="Kim T."/>
        </authorList>
    </citation>
    <scope>NUCLEOTIDE SEQUENCE [LARGE SCALE GENOMIC DNA]</scope>
    <source>
        <strain evidence="3">TK-2024</strain>
        <tissue evidence="3">Old leaves</tissue>
    </source>
</reference>
<dbReference type="EMBL" id="JBBPBM010000013">
    <property type="protein sequence ID" value="KAK8561594.1"/>
    <property type="molecule type" value="Genomic_DNA"/>
</dbReference>
<dbReference type="Proteomes" id="UP001472677">
    <property type="component" value="Unassembled WGS sequence"/>
</dbReference>
<protein>
    <submittedName>
        <fullName evidence="3">Uncharacterized protein</fullName>
    </submittedName>
</protein>
<keyword evidence="4" id="KW-1185">Reference proteome</keyword>
<feature type="region of interest" description="Disordered" evidence="2">
    <location>
        <begin position="1"/>
        <end position="53"/>
    </location>
</feature>
<evidence type="ECO:0000256" key="1">
    <source>
        <dbReference type="SAM" id="Coils"/>
    </source>
</evidence>
<evidence type="ECO:0000313" key="4">
    <source>
        <dbReference type="Proteomes" id="UP001472677"/>
    </source>
</evidence>
<evidence type="ECO:0000313" key="3">
    <source>
        <dbReference type="EMBL" id="KAK8561594.1"/>
    </source>
</evidence>
<feature type="coiled-coil region" evidence="1">
    <location>
        <begin position="312"/>
        <end position="339"/>
    </location>
</feature>
<proteinExistence type="predicted"/>
<sequence length="496" mass="53211">MSNDSQRVVLPSFTGSGSLIGRPPDPNVDPTSLERPRSPSSEEVQRDPKKGKNHFSVDVVHGDEDVAMVEVDTALANTAQNHRGDPSLVNDSETLSDNHLLIGQHDPNSRISFKDILAGTINHQDHKSMIADLDVDVLEDDVSICADGPFPEISVGFTGGGWGETDRDRDLVQQGSGVPADSSSPLTRSKSLDSAVAGSNRQGDVQRETQVHQHAGRVMRNVASTGGSLSAGLVASKDKVVPVQTTLNRGNHCVVRVIDSSSQLPLKSKAGRILPPSIMAPSSRGVKTAVNVKGMKASGASIKKKLTKASSKNSLQNLVDNLSSELDDARTELEQTDTAGANSSITIAANTGINWQGNSSFVVDGDTSMQDWIAANLRDNFAPDADSGDWHVRFSVICWQLWKRRCNLLFNDLYVERDDFLDSCSRLASEYIAHHSIGNSGLNQSNSAMILWKKPPPGVADGLACLGRGASFDAWCFMDPPLEIVEALSTDLHSAT</sequence>